<evidence type="ECO:0000259" key="9">
    <source>
        <dbReference type="PROSITE" id="PS51081"/>
    </source>
</evidence>
<dbReference type="PROSITE" id="PS51081">
    <property type="entry name" value="ZF_SIAH"/>
    <property type="match status" value="1"/>
</dbReference>
<dbReference type="Proteomes" id="UP000694580">
    <property type="component" value="Chromosome 7"/>
</dbReference>
<dbReference type="Gene3D" id="3.30.40.10">
    <property type="entry name" value="Zinc/RING finger domain, C3HC4 (zinc finger)"/>
    <property type="match status" value="2"/>
</dbReference>
<dbReference type="InterPro" id="IPR017907">
    <property type="entry name" value="Znf_RING_CS"/>
</dbReference>
<dbReference type="PROSITE" id="PS00518">
    <property type="entry name" value="ZF_RING_1"/>
    <property type="match status" value="1"/>
</dbReference>
<name>A0AAY4BF52_9TELE</name>
<dbReference type="SUPFAM" id="SSF57850">
    <property type="entry name" value="RING/U-box"/>
    <property type="match status" value="1"/>
</dbReference>
<evidence type="ECO:0000256" key="6">
    <source>
        <dbReference type="SAM" id="MobiDB-lite"/>
    </source>
</evidence>
<protein>
    <recommendedName>
        <fullName evidence="12">Ring finger protein 151</fullName>
    </recommendedName>
</protein>
<evidence type="ECO:0000256" key="1">
    <source>
        <dbReference type="ARBA" id="ARBA00022723"/>
    </source>
</evidence>
<evidence type="ECO:0000313" key="11">
    <source>
        <dbReference type="Proteomes" id="UP000694580"/>
    </source>
</evidence>
<dbReference type="InterPro" id="IPR001293">
    <property type="entry name" value="Znf_TRAF"/>
</dbReference>
<evidence type="ECO:0008006" key="12">
    <source>
        <dbReference type="Google" id="ProtNLM"/>
    </source>
</evidence>
<accession>A0AAY4BF52</accession>
<dbReference type="Ensembl" id="ENSDCDT00010019653.1">
    <property type="protein sequence ID" value="ENSDCDP00010018571.1"/>
    <property type="gene ID" value="ENSDCDG00010008414.1"/>
</dbReference>
<dbReference type="SMART" id="SM00184">
    <property type="entry name" value="RING"/>
    <property type="match status" value="1"/>
</dbReference>
<dbReference type="PROSITE" id="PS50145">
    <property type="entry name" value="ZF_TRAF"/>
    <property type="match status" value="1"/>
</dbReference>
<keyword evidence="5" id="KW-0175">Coiled coil</keyword>
<feature type="coiled-coil region" evidence="5">
    <location>
        <begin position="179"/>
        <end position="206"/>
    </location>
</feature>
<keyword evidence="3 4" id="KW-0862">Zinc</keyword>
<dbReference type="RefSeq" id="XP_028843265.1">
    <property type="nucleotide sequence ID" value="XM_028987432.1"/>
</dbReference>
<dbReference type="GeneID" id="114794707"/>
<evidence type="ECO:0000259" key="7">
    <source>
        <dbReference type="PROSITE" id="PS50089"/>
    </source>
</evidence>
<reference evidence="10 11" key="1">
    <citation type="submission" date="2020-06" db="EMBL/GenBank/DDBJ databases">
        <authorList>
            <consortium name="Wellcome Sanger Institute Data Sharing"/>
        </authorList>
    </citation>
    <scope>NUCLEOTIDE SEQUENCE [LARGE SCALE GENOMIC DNA]</scope>
</reference>
<evidence type="ECO:0000259" key="8">
    <source>
        <dbReference type="PROSITE" id="PS50145"/>
    </source>
</evidence>
<feature type="zinc finger region" description="TRAF-type" evidence="4">
    <location>
        <begin position="109"/>
        <end position="153"/>
    </location>
</feature>
<organism evidence="10 11">
    <name type="scientific">Denticeps clupeoides</name>
    <name type="common">denticle herring</name>
    <dbReference type="NCBI Taxonomy" id="299321"/>
    <lineage>
        <taxon>Eukaryota</taxon>
        <taxon>Metazoa</taxon>
        <taxon>Chordata</taxon>
        <taxon>Craniata</taxon>
        <taxon>Vertebrata</taxon>
        <taxon>Euteleostomi</taxon>
        <taxon>Actinopterygii</taxon>
        <taxon>Neopterygii</taxon>
        <taxon>Teleostei</taxon>
        <taxon>Clupei</taxon>
        <taxon>Clupeiformes</taxon>
        <taxon>Denticipitoidei</taxon>
        <taxon>Denticipitidae</taxon>
        <taxon>Denticeps</taxon>
    </lineage>
</organism>
<dbReference type="InterPro" id="IPR013083">
    <property type="entry name" value="Znf_RING/FYVE/PHD"/>
</dbReference>
<dbReference type="SUPFAM" id="SSF49599">
    <property type="entry name" value="TRAF domain-like"/>
    <property type="match status" value="1"/>
</dbReference>
<keyword evidence="11" id="KW-1185">Reference proteome</keyword>
<reference evidence="10" key="2">
    <citation type="submission" date="2025-08" db="UniProtKB">
        <authorList>
            <consortium name="Ensembl"/>
        </authorList>
    </citation>
    <scope>IDENTIFICATION</scope>
</reference>
<gene>
    <name evidence="10" type="primary">RNF151</name>
</gene>
<dbReference type="AlphaFoldDB" id="A0AAY4BF52"/>
<dbReference type="GO" id="GO:0008270">
    <property type="term" value="F:zinc ion binding"/>
    <property type="evidence" value="ECO:0007669"/>
    <property type="project" value="UniProtKB-KW"/>
</dbReference>
<dbReference type="Pfam" id="PF02176">
    <property type="entry name" value="zf-TRAF"/>
    <property type="match status" value="1"/>
</dbReference>
<keyword evidence="1 4" id="KW-0479">Metal-binding</keyword>
<feature type="domain" description="RING-type" evidence="7">
    <location>
        <begin position="28"/>
        <end position="66"/>
    </location>
</feature>
<keyword evidence="2 4" id="KW-0863">Zinc-finger</keyword>
<dbReference type="PANTHER" id="PTHR10131:SF94">
    <property type="entry name" value="TNF RECEPTOR-ASSOCIATED FACTOR 4"/>
    <property type="match status" value="1"/>
</dbReference>
<dbReference type="InterPro" id="IPR013010">
    <property type="entry name" value="Znf_SIAH"/>
</dbReference>
<evidence type="ECO:0000256" key="5">
    <source>
        <dbReference type="SAM" id="Coils"/>
    </source>
</evidence>
<feature type="domain" description="TRAF-type" evidence="8">
    <location>
        <begin position="109"/>
        <end position="153"/>
    </location>
</feature>
<evidence type="ECO:0000256" key="3">
    <source>
        <dbReference type="ARBA" id="ARBA00022833"/>
    </source>
</evidence>
<dbReference type="InterPro" id="IPR001841">
    <property type="entry name" value="Znf_RING"/>
</dbReference>
<dbReference type="PROSITE" id="PS50089">
    <property type="entry name" value="ZF_RING_2"/>
    <property type="match status" value="1"/>
</dbReference>
<dbReference type="PANTHER" id="PTHR10131">
    <property type="entry name" value="TNF RECEPTOR ASSOCIATED FACTOR"/>
    <property type="match status" value="1"/>
</dbReference>
<feature type="region of interest" description="Disordered" evidence="6">
    <location>
        <begin position="227"/>
        <end position="260"/>
    </location>
</feature>
<dbReference type="Pfam" id="PF13923">
    <property type="entry name" value="zf-C3HC4_2"/>
    <property type="match status" value="1"/>
</dbReference>
<dbReference type="GeneTree" id="ENSGT00530000063647"/>
<feature type="domain" description="SIAH-type" evidence="9">
    <location>
        <begin position="86"/>
        <end position="166"/>
    </location>
</feature>
<evidence type="ECO:0000256" key="2">
    <source>
        <dbReference type="ARBA" id="ARBA00022771"/>
    </source>
</evidence>
<evidence type="ECO:0000256" key="4">
    <source>
        <dbReference type="PROSITE-ProRule" id="PRU00207"/>
    </source>
</evidence>
<evidence type="ECO:0000313" key="10">
    <source>
        <dbReference type="Ensembl" id="ENSDCDP00010018571.1"/>
    </source>
</evidence>
<reference evidence="10" key="3">
    <citation type="submission" date="2025-09" db="UniProtKB">
        <authorList>
            <consortium name="Ensembl"/>
        </authorList>
    </citation>
    <scope>IDENTIFICATION</scope>
</reference>
<sequence>MAESDPCLPTGGYDVESFVDTPNPDLICTICHGVFRCPVRAPCHHIFCKKCILQWLNRQESCPCCRKPVNQNLIFVIFKMSKSIGRMKIKCRNEIRGCRATFPLSEKYSHGMSCPFELLDCQHPGCGAQLLRRDMEAHSLQCEYRQQPCHMGCGTLLSPRTQAQHSCYQQLRQEEEAKREQRRAVVATLKRKMRRLQNTMERVKRQIVLICESLEIMDDIEAVEGMGEMVELEEEGLESGDSNASSSTSRSSRSSSSTSS</sequence>
<proteinExistence type="predicted"/>
<feature type="compositionally biased region" description="Low complexity" evidence="6">
    <location>
        <begin position="245"/>
        <end position="260"/>
    </location>
</feature>